<evidence type="ECO:0000313" key="1">
    <source>
        <dbReference type="EMBL" id="MPM58166.1"/>
    </source>
</evidence>
<sequence>MCYLCAARNIILLRVSVGLLFTVTSTNITGFINSGRLTDTIFVSRSLTDAAYSTVPPELRKARFLTVRQAVFNLNGKLGCKALSSL</sequence>
<accession>A0A645AZE2</accession>
<reference evidence="1" key="1">
    <citation type="submission" date="2019-08" db="EMBL/GenBank/DDBJ databases">
        <authorList>
            <person name="Kucharzyk K."/>
            <person name="Murdoch R.W."/>
            <person name="Higgins S."/>
            <person name="Loffler F."/>
        </authorList>
    </citation>
    <scope>NUCLEOTIDE SEQUENCE</scope>
</reference>
<dbReference type="AlphaFoldDB" id="A0A645AZE2"/>
<organism evidence="1">
    <name type="scientific">bioreactor metagenome</name>
    <dbReference type="NCBI Taxonomy" id="1076179"/>
    <lineage>
        <taxon>unclassified sequences</taxon>
        <taxon>metagenomes</taxon>
        <taxon>ecological metagenomes</taxon>
    </lineage>
</organism>
<proteinExistence type="predicted"/>
<name>A0A645AZE2_9ZZZZ</name>
<protein>
    <submittedName>
        <fullName evidence="1">Uncharacterized protein</fullName>
    </submittedName>
</protein>
<comment type="caution">
    <text evidence="1">The sequence shown here is derived from an EMBL/GenBank/DDBJ whole genome shotgun (WGS) entry which is preliminary data.</text>
</comment>
<gene>
    <name evidence="1" type="ORF">SDC9_104995</name>
</gene>
<dbReference type="EMBL" id="VSSQ01016626">
    <property type="protein sequence ID" value="MPM58166.1"/>
    <property type="molecule type" value="Genomic_DNA"/>
</dbReference>